<accession>A0A1F4TLD1</accession>
<organism evidence="1 2">
    <name type="scientific">candidate division WOR-1 bacterium RIFOXYC2_FULL_41_25</name>
    <dbReference type="NCBI Taxonomy" id="1802586"/>
    <lineage>
        <taxon>Bacteria</taxon>
        <taxon>Bacillati</taxon>
        <taxon>Saganbacteria</taxon>
    </lineage>
</organism>
<comment type="caution">
    <text evidence="1">The sequence shown here is derived from an EMBL/GenBank/DDBJ whole genome shotgun (WGS) entry which is preliminary data.</text>
</comment>
<name>A0A1F4TLD1_UNCSA</name>
<protein>
    <submittedName>
        <fullName evidence="1">Uncharacterized protein</fullName>
    </submittedName>
</protein>
<sequence>MPPSENLGKPAIEVTREELPDLRFTTAEKARDFLIARGMLNPSHAVIENGWSVKDARADLPGWTLTERTEDGNIKLSKQACDQGKSHSEMPTDLTEALEYIQGVRVKARRDETGWPLPGGTPEA</sequence>
<proteinExistence type="predicted"/>
<dbReference type="Proteomes" id="UP000177309">
    <property type="component" value="Unassembled WGS sequence"/>
</dbReference>
<gene>
    <name evidence="1" type="ORF">A2462_08865</name>
</gene>
<evidence type="ECO:0000313" key="1">
    <source>
        <dbReference type="EMBL" id="OGC33340.1"/>
    </source>
</evidence>
<evidence type="ECO:0000313" key="2">
    <source>
        <dbReference type="Proteomes" id="UP000177309"/>
    </source>
</evidence>
<reference evidence="1 2" key="1">
    <citation type="journal article" date="2016" name="Nat. Commun.">
        <title>Thousands of microbial genomes shed light on interconnected biogeochemical processes in an aquifer system.</title>
        <authorList>
            <person name="Anantharaman K."/>
            <person name="Brown C.T."/>
            <person name="Hug L.A."/>
            <person name="Sharon I."/>
            <person name="Castelle C.J."/>
            <person name="Probst A.J."/>
            <person name="Thomas B.C."/>
            <person name="Singh A."/>
            <person name="Wilkins M.J."/>
            <person name="Karaoz U."/>
            <person name="Brodie E.L."/>
            <person name="Williams K.H."/>
            <person name="Hubbard S.S."/>
            <person name="Banfield J.F."/>
        </authorList>
    </citation>
    <scope>NUCLEOTIDE SEQUENCE [LARGE SCALE GENOMIC DNA]</scope>
</reference>
<dbReference type="EMBL" id="MEUI01000036">
    <property type="protein sequence ID" value="OGC33340.1"/>
    <property type="molecule type" value="Genomic_DNA"/>
</dbReference>
<dbReference type="AlphaFoldDB" id="A0A1F4TLD1"/>